<dbReference type="AlphaFoldDB" id="A0A6A1WRK2"/>
<proteinExistence type="predicted"/>
<organism evidence="2 3">
    <name type="scientific">Morella rubra</name>
    <name type="common">Chinese bayberry</name>
    <dbReference type="NCBI Taxonomy" id="262757"/>
    <lineage>
        <taxon>Eukaryota</taxon>
        <taxon>Viridiplantae</taxon>
        <taxon>Streptophyta</taxon>
        <taxon>Embryophyta</taxon>
        <taxon>Tracheophyta</taxon>
        <taxon>Spermatophyta</taxon>
        <taxon>Magnoliopsida</taxon>
        <taxon>eudicotyledons</taxon>
        <taxon>Gunneridae</taxon>
        <taxon>Pentapetalae</taxon>
        <taxon>rosids</taxon>
        <taxon>fabids</taxon>
        <taxon>Fagales</taxon>
        <taxon>Myricaceae</taxon>
        <taxon>Morella</taxon>
    </lineage>
</organism>
<keyword evidence="3" id="KW-1185">Reference proteome</keyword>
<dbReference type="Proteomes" id="UP000516437">
    <property type="component" value="Chromosome 1"/>
</dbReference>
<evidence type="ECO:0000313" key="2">
    <source>
        <dbReference type="EMBL" id="KAB1227253.1"/>
    </source>
</evidence>
<gene>
    <name evidence="2" type="ORF">CJ030_MR1G029377</name>
</gene>
<dbReference type="EMBL" id="RXIC02000019">
    <property type="protein sequence ID" value="KAB1227253.1"/>
    <property type="molecule type" value="Genomic_DNA"/>
</dbReference>
<name>A0A6A1WRK2_9ROSI</name>
<protein>
    <submittedName>
        <fullName evidence="2">Uncharacterized protein</fullName>
    </submittedName>
</protein>
<evidence type="ECO:0000256" key="1">
    <source>
        <dbReference type="SAM" id="MobiDB-lite"/>
    </source>
</evidence>
<accession>A0A6A1WRK2</accession>
<comment type="caution">
    <text evidence="2">The sequence shown here is derived from an EMBL/GenBank/DDBJ whole genome shotgun (WGS) entry which is preliminary data.</text>
</comment>
<reference evidence="2 3" key="1">
    <citation type="journal article" date="2019" name="Plant Biotechnol. J.">
        <title>The red bayberry genome and genetic basis of sex determination.</title>
        <authorList>
            <person name="Jia H.M."/>
            <person name="Jia H.J."/>
            <person name="Cai Q.L."/>
            <person name="Wang Y."/>
            <person name="Zhao H.B."/>
            <person name="Yang W.F."/>
            <person name="Wang G.Y."/>
            <person name="Li Y.H."/>
            <person name="Zhan D.L."/>
            <person name="Shen Y.T."/>
            <person name="Niu Q.F."/>
            <person name="Chang L."/>
            <person name="Qiu J."/>
            <person name="Zhao L."/>
            <person name="Xie H.B."/>
            <person name="Fu W.Y."/>
            <person name="Jin J."/>
            <person name="Li X.W."/>
            <person name="Jiao Y."/>
            <person name="Zhou C.C."/>
            <person name="Tu T."/>
            <person name="Chai C.Y."/>
            <person name="Gao J.L."/>
            <person name="Fan L.J."/>
            <person name="van de Weg E."/>
            <person name="Wang J.Y."/>
            <person name="Gao Z.S."/>
        </authorList>
    </citation>
    <scope>NUCLEOTIDE SEQUENCE [LARGE SCALE GENOMIC DNA]</scope>
    <source>
        <tissue evidence="2">Leaves</tissue>
    </source>
</reference>
<evidence type="ECO:0000313" key="3">
    <source>
        <dbReference type="Proteomes" id="UP000516437"/>
    </source>
</evidence>
<feature type="compositionally biased region" description="Polar residues" evidence="1">
    <location>
        <begin position="78"/>
        <end position="93"/>
    </location>
</feature>
<sequence length="127" mass="13891">MDYEFDCPILKYQQTALAALPDRAIPTCAGSFAQHKAVAKFSKVAADAKFQSFKQMLQPGGLPMQAIASNSHNVAVSLPDSSGPSCTETTETVQKMEARQRKSSSPSLKSRAHLRQKEWRNIPALVL</sequence>
<feature type="region of interest" description="Disordered" evidence="1">
    <location>
        <begin position="78"/>
        <end position="113"/>
    </location>
</feature>